<sequence>MRRWRSAMEASRRDAASAPGAPWRAWIIATLARTKARRQPWVERLQLRLRGVDETLRPVVLVDFRGDTGRFRRQQRPRVQQAQGELAFLGLVSSPAGGGKALGRTVEAHGDDWLHGGGLRLIRRKLETTVNKSDRVDGPDVACMPGVLLPFEDPPDPLPAARGGGAGGVESGTRGGRAVTIPLVVGVDGSKASTVNTQRTT</sequence>
<evidence type="ECO:0000256" key="1">
    <source>
        <dbReference type="SAM" id="MobiDB-lite"/>
    </source>
</evidence>
<name>V6KXT2_STRRC</name>
<feature type="compositionally biased region" description="Gly residues" evidence="1">
    <location>
        <begin position="162"/>
        <end position="174"/>
    </location>
</feature>
<dbReference type="EMBL" id="AWQX01000004">
    <property type="protein sequence ID" value="EST36818.1"/>
    <property type="molecule type" value="Genomic_DNA"/>
</dbReference>
<comment type="caution">
    <text evidence="2">The sequence shown here is derived from an EMBL/GenBank/DDBJ whole genome shotgun (WGS) entry which is preliminary data.</text>
</comment>
<accession>V6KXT2</accession>
<proteinExistence type="predicted"/>
<dbReference type="AlphaFoldDB" id="V6KXT2"/>
<feature type="region of interest" description="Disordered" evidence="1">
    <location>
        <begin position="155"/>
        <end position="174"/>
    </location>
</feature>
<keyword evidence="3" id="KW-1185">Reference proteome</keyword>
<evidence type="ECO:0000313" key="2">
    <source>
        <dbReference type="EMBL" id="EST36818.1"/>
    </source>
</evidence>
<dbReference type="HOGENOM" id="CLU_1359775_0_0_11"/>
<reference evidence="2 3" key="1">
    <citation type="journal article" date="2014" name="Genome Announc.">
        <title>Draft Genome Sequence of Streptomyces roseochromogenes subsp. oscitans DS 12.976, Producer of the Aminocoumarin Antibiotic Clorobiocin.</title>
        <authorList>
            <person name="Ruckert C."/>
            <person name="Kalinowski J."/>
            <person name="Heide L."/>
            <person name="Apel A.K."/>
        </authorList>
    </citation>
    <scope>NUCLEOTIDE SEQUENCE [LARGE SCALE GENOMIC DNA]</scope>
    <source>
        <strain evidence="2 3">DS 12.976</strain>
    </source>
</reference>
<dbReference type="Proteomes" id="UP000017984">
    <property type="component" value="Chromosome"/>
</dbReference>
<gene>
    <name evidence="2" type="ORF">M878_00295</name>
</gene>
<organism evidence="2 3">
    <name type="scientific">Streptomyces roseochromogenus subsp. oscitans DS 12.976</name>
    <dbReference type="NCBI Taxonomy" id="1352936"/>
    <lineage>
        <taxon>Bacteria</taxon>
        <taxon>Bacillati</taxon>
        <taxon>Actinomycetota</taxon>
        <taxon>Actinomycetes</taxon>
        <taxon>Kitasatosporales</taxon>
        <taxon>Streptomycetaceae</taxon>
        <taxon>Streptomyces</taxon>
    </lineage>
</organism>
<protein>
    <submittedName>
        <fullName evidence="2">Uncharacterized protein</fullName>
    </submittedName>
</protein>
<evidence type="ECO:0000313" key="3">
    <source>
        <dbReference type="Proteomes" id="UP000017984"/>
    </source>
</evidence>